<dbReference type="Proteomes" id="UP000030669">
    <property type="component" value="Unassembled WGS sequence"/>
</dbReference>
<sequence>MTAPAQESNKNCLAGSGAFAGGGVVYKVPRPFRWYPSSQDRPEDGSVSEYRMRRDRDPLNGLLCFRLFDVRVDQISASFAAPLKLEQDAVYDEPISSLGLLAHQRRVGQAAFAMP</sequence>
<organism evidence="2 3">
    <name type="scientific">Gloeophyllum trabeum (strain ATCC 11539 / FP-39264 / Madison 617)</name>
    <name type="common">Brown rot fungus</name>
    <dbReference type="NCBI Taxonomy" id="670483"/>
    <lineage>
        <taxon>Eukaryota</taxon>
        <taxon>Fungi</taxon>
        <taxon>Dikarya</taxon>
        <taxon>Basidiomycota</taxon>
        <taxon>Agaricomycotina</taxon>
        <taxon>Agaricomycetes</taxon>
        <taxon>Gloeophyllales</taxon>
        <taxon>Gloeophyllaceae</taxon>
        <taxon>Gloeophyllum</taxon>
    </lineage>
</organism>
<reference evidence="2 3" key="1">
    <citation type="journal article" date="2012" name="Science">
        <title>The Paleozoic origin of enzymatic lignin decomposition reconstructed from 31 fungal genomes.</title>
        <authorList>
            <person name="Floudas D."/>
            <person name="Binder M."/>
            <person name="Riley R."/>
            <person name="Barry K."/>
            <person name="Blanchette R.A."/>
            <person name="Henrissat B."/>
            <person name="Martinez A.T."/>
            <person name="Otillar R."/>
            <person name="Spatafora J.W."/>
            <person name="Yadav J.S."/>
            <person name="Aerts A."/>
            <person name="Benoit I."/>
            <person name="Boyd A."/>
            <person name="Carlson A."/>
            <person name="Copeland A."/>
            <person name="Coutinho P.M."/>
            <person name="de Vries R.P."/>
            <person name="Ferreira P."/>
            <person name="Findley K."/>
            <person name="Foster B."/>
            <person name="Gaskell J."/>
            <person name="Glotzer D."/>
            <person name="Gorecki P."/>
            <person name="Heitman J."/>
            <person name="Hesse C."/>
            <person name="Hori C."/>
            <person name="Igarashi K."/>
            <person name="Jurgens J.A."/>
            <person name="Kallen N."/>
            <person name="Kersten P."/>
            <person name="Kohler A."/>
            <person name="Kuees U."/>
            <person name="Kumar T.K.A."/>
            <person name="Kuo A."/>
            <person name="LaButti K."/>
            <person name="Larrondo L.F."/>
            <person name="Lindquist E."/>
            <person name="Ling A."/>
            <person name="Lombard V."/>
            <person name="Lucas S."/>
            <person name="Lundell T."/>
            <person name="Martin R."/>
            <person name="McLaughlin D.J."/>
            <person name="Morgenstern I."/>
            <person name="Morin E."/>
            <person name="Murat C."/>
            <person name="Nagy L.G."/>
            <person name="Nolan M."/>
            <person name="Ohm R.A."/>
            <person name="Patyshakuliyeva A."/>
            <person name="Rokas A."/>
            <person name="Ruiz-Duenas F.J."/>
            <person name="Sabat G."/>
            <person name="Salamov A."/>
            <person name="Samejima M."/>
            <person name="Schmutz J."/>
            <person name="Slot J.C."/>
            <person name="St John F."/>
            <person name="Stenlid J."/>
            <person name="Sun H."/>
            <person name="Sun S."/>
            <person name="Syed K."/>
            <person name="Tsang A."/>
            <person name="Wiebenga A."/>
            <person name="Young D."/>
            <person name="Pisabarro A."/>
            <person name="Eastwood D.C."/>
            <person name="Martin F."/>
            <person name="Cullen D."/>
            <person name="Grigoriev I.V."/>
            <person name="Hibbett D.S."/>
        </authorList>
    </citation>
    <scope>NUCLEOTIDE SEQUENCE [LARGE SCALE GENOMIC DNA]</scope>
    <source>
        <strain evidence="2 3">ATCC 11539</strain>
    </source>
</reference>
<dbReference type="KEGG" id="gtr:GLOTRDRAFT_91590"/>
<accession>S7RTS0</accession>
<dbReference type="EMBL" id="KB469298">
    <property type="protein sequence ID" value="EPQ58075.1"/>
    <property type="molecule type" value="Genomic_DNA"/>
</dbReference>
<evidence type="ECO:0000313" key="3">
    <source>
        <dbReference type="Proteomes" id="UP000030669"/>
    </source>
</evidence>
<evidence type="ECO:0000313" key="2">
    <source>
        <dbReference type="EMBL" id="EPQ58075.1"/>
    </source>
</evidence>
<protein>
    <submittedName>
        <fullName evidence="2">Uncharacterized protein</fullName>
    </submittedName>
</protein>
<proteinExistence type="predicted"/>
<evidence type="ECO:0000256" key="1">
    <source>
        <dbReference type="SAM" id="MobiDB-lite"/>
    </source>
</evidence>
<feature type="compositionally biased region" description="Polar residues" evidence="1">
    <location>
        <begin position="1"/>
        <end position="11"/>
    </location>
</feature>
<dbReference type="HOGENOM" id="CLU_2109300_0_0_1"/>
<gene>
    <name evidence="2" type="ORF">GLOTRDRAFT_91590</name>
</gene>
<name>S7RTS0_GLOTA</name>
<dbReference type="GeneID" id="19309328"/>
<dbReference type="RefSeq" id="XP_007863355.1">
    <property type="nucleotide sequence ID" value="XM_007865164.1"/>
</dbReference>
<keyword evidence="3" id="KW-1185">Reference proteome</keyword>
<feature type="region of interest" description="Disordered" evidence="1">
    <location>
        <begin position="1"/>
        <end position="20"/>
    </location>
</feature>
<dbReference type="AlphaFoldDB" id="S7RTS0"/>